<evidence type="ECO:0000256" key="6">
    <source>
        <dbReference type="PIRNR" id="PIRNR023803"/>
    </source>
</evidence>
<accession>A0A6A4WS72</accession>
<dbReference type="GO" id="GO:0033204">
    <property type="term" value="F:ribonuclease P RNA binding"/>
    <property type="evidence" value="ECO:0007669"/>
    <property type="project" value="InterPro"/>
</dbReference>
<dbReference type="InterPro" id="IPR002759">
    <property type="entry name" value="Pop5/Rpp14/Rnp2-like"/>
</dbReference>
<evidence type="ECO:0000256" key="2">
    <source>
        <dbReference type="ARBA" id="ARBA00022552"/>
    </source>
</evidence>
<dbReference type="Gene3D" id="3.30.70.3250">
    <property type="entry name" value="Ribonuclease P, Pop5 subunit"/>
    <property type="match status" value="1"/>
</dbReference>
<dbReference type="PIRSF" id="PIRSF023803">
    <property type="entry name" value="Ribonuclease_P_prd"/>
    <property type="match status" value="1"/>
</dbReference>
<dbReference type="Pfam" id="PF01900">
    <property type="entry name" value="RNase_P_Rpp14"/>
    <property type="match status" value="1"/>
</dbReference>
<reference evidence="7 8" key="1">
    <citation type="submission" date="2019-07" db="EMBL/GenBank/DDBJ databases">
        <title>Draft genome assembly of a fouling barnacle, Amphibalanus amphitrite (Darwin, 1854): The first reference genome for Thecostraca.</title>
        <authorList>
            <person name="Kim W."/>
        </authorList>
    </citation>
    <scope>NUCLEOTIDE SEQUENCE [LARGE SCALE GENOMIC DNA]</scope>
    <source>
        <strain evidence="7">SNU_AA5</strain>
        <tissue evidence="7">Soma without cirri and trophi</tissue>
    </source>
</reference>
<keyword evidence="8" id="KW-1185">Reference proteome</keyword>
<evidence type="ECO:0000256" key="1">
    <source>
        <dbReference type="ARBA" id="ARBA00010800"/>
    </source>
</evidence>
<comment type="function">
    <text evidence="6">Component of ribonuclease P, a protein complex that generates mature tRNA molecules by cleaving their 5'-ends.</text>
</comment>
<evidence type="ECO:0000313" key="7">
    <source>
        <dbReference type="EMBL" id="KAF0308903.1"/>
    </source>
</evidence>
<evidence type="ECO:0000313" key="8">
    <source>
        <dbReference type="Proteomes" id="UP000440578"/>
    </source>
</evidence>
<dbReference type="GO" id="GO:0030677">
    <property type="term" value="C:ribonuclease P complex"/>
    <property type="evidence" value="ECO:0007669"/>
    <property type="project" value="InterPro"/>
</dbReference>
<keyword evidence="3 6" id="KW-0819">tRNA processing</keyword>
<comment type="caution">
    <text evidence="7">The sequence shown here is derived from an EMBL/GenBank/DDBJ whole genome shotgun (WGS) entry which is preliminary data.</text>
</comment>
<dbReference type="InterPro" id="IPR038085">
    <property type="entry name" value="Rnp2-like_sf"/>
</dbReference>
<dbReference type="OrthoDB" id="277888at2759"/>
<dbReference type="Proteomes" id="UP000440578">
    <property type="component" value="Unassembled WGS sequence"/>
</dbReference>
<keyword evidence="2" id="KW-0698">rRNA processing</keyword>
<evidence type="ECO:0000256" key="5">
    <source>
        <dbReference type="ARBA" id="ARBA00044198"/>
    </source>
</evidence>
<keyword evidence="4 6" id="KW-0539">Nucleus</keyword>
<name>A0A6A4WS72_AMPAM</name>
<dbReference type="AlphaFoldDB" id="A0A6A4WS72"/>
<proteinExistence type="inferred from homology"/>
<dbReference type="GO" id="GO:0006364">
    <property type="term" value="P:rRNA processing"/>
    <property type="evidence" value="ECO:0007669"/>
    <property type="project" value="UniProtKB-KW"/>
</dbReference>
<evidence type="ECO:0000256" key="4">
    <source>
        <dbReference type="ARBA" id="ARBA00023242"/>
    </source>
</evidence>
<dbReference type="GO" id="GO:0001682">
    <property type="term" value="P:tRNA 5'-leader removal"/>
    <property type="evidence" value="ECO:0007669"/>
    <property type="project" value="InterPro"/>
</dbReference>
<dbReference type="PANTHER" id="PTHR48414">
    <property type="entry name" value="POP5 HOMOLOG, RIBONUCLEASE P_MRP SUBUNIT"/>
    <property type="match status" value="1"/>
</dbReference>
<protein>
    <recommendedName>
        <fullName evidence="5 6">Ribonuclease P/MRP protein subunit POP5</fullName>
    </recommendedName>
</protein>
<dbReference type="InterPro" id="IPR016819">
    <property type="entry name" value="RNase_P/MRP_POP5"/>
</dbReference>
<organism evidence="7 8">
    <name type="scientific">Amphibalanus amphitrite</name>
    <name type="common">Striped barnacle</name>
    <name type="synonym">Balanus amphitrite</name>
    <dbReference type="NCBI Taxonomy" id="1232801"/>
    <lineage>
        <taxon>Eukaryota</taxon>
        <taxon>Metazoa</taxon>
        <taxon>Ecdysozoa</taxon>
        <taxon>Arthropoda</taxon>
        <taxon>Crustacea</taxon>
        <taxon>Multicrustacea</taxon>
        <taxon>Cirripedia</taxon>
        <taxon>Thoracica</taxon>
        <taxon>Thoracicalcarea</taxon>
        <taxon>Balanomorpha</taxon>
        <taxon>Balanoidea</taxon>
        <taxon>Balanidae</taxon>
        <taxon>Amphibalaninae</taxon>
        <taxon>Amphibalanus</taxon>
    </lineage>
</organism>
<dbReference type="GO" id="GO:0005730">
    <property type="term" value="C:nucleolus"/>
    <property type="evidence" value="ECO:0007669"/>
    <property type="project" value="UniProtKB-SubCell"/>
</dbReference>
<dbReference type="EMBL" id="VIIS01000453">
    <property type="protein sequence ID" value="KAF0308903.1"/>
    <property type="molecule type" value="Genomic_DNA"/>
</dbReference>
<evidence type="ECO:0000256" key="3">
    <source>
        <dbReference type="ARBA" id="ARBA00022694"/>
    </source>
</evidence>
<dbReference type="SUPFAM" id="SSF160350">
    <property type="entry name" value="Rnp2-like"/>
    <property type="match status" value="1"/>
</dbReference>
<dbReference type="PANTHER" id="PTHR48414:SF1">
    <property type="entry name" value="POP5 HOMOLOG, RIBONUCLEASE P_MRP SUBUNIT"/>
    <property type="match status" value="1"/>
</dbReference>
<comment type="subcellular location">
    <subcellularLocation>
        <location evidence="6">Nucleus</location>
        <location evidence="6">Nucleolus</location>
    </subcellularLocation>
</comment>
<comment type="similarity">
    <text evidence="1 6">Belongs to the eukaryotic/archaeal RNase P protein component 2 family.</text>
</comment>
<sequence>MVRLKHRYFVLELAPPGEKAHARLVVNEDAIYRAVLEVVDQIHGDYGVATVRSRLIVKYCNAVTRVALLRVSHAAHRLLASALPFMTSLEGQPITPRTLYMGATIMHCFRFLKRHQESHLEEMWASADPHRRHQMREAIMALKLPNIAETRGLPGV</sequence>
<gene>
    <name evidence="7" type="primary">Pop5</name>
    <name evidence="7" type="ORF">FJT64_019928</name>
</gene>